<evidence type="ECO:0000259" key="8">
    <source>
        <dbReference type="Pfam" id="PF00408"/>
    </source>
</evidence>
<feature type="domain" description="Alpha-D-phosphohexomutase alpha/beta/alpha" evidence="11">
    <location>
        <begin position="322"/>
        <end position="441"/>
    </location>
</feature>
<dbReference type="SUPFAM" id="SSF55957">
    <property type="entry name" value="Phosphoglucomutase, C-terminal domain"/>
    <property type="match status" value="1"/>
</dbReference>
<comment type="similarity">
    <text evidence="2 7">Belongs to the phosphohexose mutase family.</text>
</comment>
<feature type="domain" description="Alpha-D-phosphohexomutase alpha/beta/alpha" evidence="9">
    <location>
        <begin position="41"/>
        <end position="181"/>
    </location>
</feature>
<dbReference type="Pfam" id="PF02878">
    <property type="entry name" value="PGM_PMM_I"/>
    <property type="match status" value="1"/>
</dbReference>
<sequence length="567" mass="61955">MNSQVTHWLARDPDPKTRQELQQLIDTQQDAQIAERFQSRLEFGTAGLRGKVGCGPNRMNRLVIQETAAGLGQYLIAQLPDAKKRGVVIGYDGRPDSQQFAHDTASVLTSLGIKTYLTYQVAATPIVAFGVRHFNAAAAVVVTASHNPPEYNGFKVYWENGAQIIPPHDAGIAACIDQAAQQAIPYLALEQAEQQGLLHWLRDEYYQTYRKTIGASPLLQHHTKPQALSLAYTAMHGVGANMAETLLADAGFTQVSSVKEQREPDGTFPTVNFPNPEEAGAMDMVMALAKKVGAQLACANDPDADRFAVAARKADGEYQMLTGDQVGSLFGHYLLSQTDARRQLVGNTIVSSSLLSKIAAAHGARYYQTLTGFKWLTNVAMQEQTEQHQFLFAYEEALGYTIGSTVWDKDGLSALVAFAQLAAELNAQGKTVWDQLEALYRQHGLHVNAQRSIALAPNSPPVGDKLRTTPPTEIAGRKVLIVEDFKLARRTFADGKTEVITLPTSDVLIYHLDGGARVIVRPSGTEPKLKCYYEVVAQFAAGEDFASAQERADEQMSLLIAEHQTSL</sequence>
<dbReference type="RefSeq" id="WP_032480339.1">
    <property type="nucleotide sequence ID" value="NZ_JACWKU010000010.1"/>
</dbReference>
<keyword evidence="5 7" id="KW-0460">Magnesium</keyword>
<dbReference type="Pfam" id="PF02880">
    <property type="entry name" value="PGM_PMM_III"/>
    <property type="match status" value="1"/>
</dbReference>
<protein>
    <submittedName>
        <fullName evidence="12">Phospho-sugar mutase</fullName>
    </submittedName>
</protein>
<keyword evidence="4 7" id="KW-0479">Metal-binding</keyword>
<dbReference type="InterPro" id="IPR005843">
    <property type="entry name" value="A-D-PHexomutase_C"/>
</dbReference>
<dbReference type="GO" id="GO:0008973">
    <property type="term" value="F:phosphopentomutase activity"/>
    <property type="evidence" value="ECO:0007669"/>
    <property type="project" value="TreeGrafter"/>
</dbReference>
<evidence type="ECO:0000256" key="7">
    <source>
        <dbReference type="RuleBase" id="RU004326"/>
    </source>
</evidence>
<dbReference type="Proteomes" id="UP000323583">
    <property type="component" value="Unassembled WGS sequence"/>
</dbReference>
<dbReference type="PANTHER" id="PTHR45745:SF1">
    <property type="entry name" value="PHOSPHOGLUCOMUTASE 2B-RELATED"/>
    <property type="match status" value="1"/>
</dbReference>
<dbReference type="FunFam" id="3.40.120.10:FF:000052">
    <property type="entry name" value="Putative phosphomannomutase"/>
    <property type="match status" value="1"/>
</dbReference>
<evidence type="ECO:0000313" key="13">
    <source>
        <dbReference type="Proteomes" id="UP000323583"/>
    </source>
</evidence>
<evidence type="ECO:0000256" key="2">
    <source>
        <dbReference type="ARBA" id="ARBA00010231"/>
    </source>
</evidence>
<dbReference type="Pfam" id="PF00408">
    <property type="entry name" value="PGM_PMM_IV"/>
    <property type="match status" value="1"/>
</dbReference>
<dbReference type="FunFam" id="3.40.120.10:FF:000010">
    <property type="entry name" value="phosphomannomutase/phosphoglucomutase isoform X1"/>
    <property type="match status" value="1"/>
</dbReference>
<dbReference type="Pfam" id="PF02879">
    <property type="entry name" value="PGM_PMM_II"/>
    <property type="match status" value="1"/>
</dbReference>
<proteinExistence type="inferred from homology"/>
<dbReference type="InterPro" id="IPR005844">
    <property type="entry name" value="A-D-PHexomutase_a/b/a-I"/>
</dbReference>
<dbReference type="PANTHER" id="PTHR45745">
    <property type="entry name" value="PHOSPHOMANNOMUTASE 45A"/>
    <property type="match status" value="1"/>
</dbReference>
<evidence type="ECO:0000256" key="1">
    <source>
        <dbReference type="ARBA" id="ARBA00001946"/>
    </source>
</evidence>
<dbReference type="GO" id="GO:0005975">
    <property type="term" value="P:carbohydrate metabolic process"/>
    <property type="evidence" value="ECO:0007669"/>
    <property type="project" value="InterPro"/>
</dbReference>
<dbReference type="InterPro" id="IPR005845">
    <property type="entry name" value="A-D-PHexomutase_a/b/a-II"/>
</dbReference>
<name>A0A5C9SY92_VIBCL</name>
<dbReference type="InterPro" id="IPR036900">
    <property type="entry name" value="A-D-PHexomutase_C_sf"/>
</dbReference>
<dbReference type="GO" id="GO:0000287">
    <property type="term" value="F:magnesium ion binding"/>
    <property type="evidence" value="ECO:0007669"/>
    <property type="project" value="InterPro"/>
</dbReference>
<dbReference type="InterPro" id="IPR016055">
    <property type="entry name" value="A-D-PHexomutase_a/b/a-I/II/III"/>
</dbReference>
<dbReference type="InterPro" id="IPR005841">
    <property type="entry name" value="Alpha-D-phosphohexomutase_SF"/>
</dbReference>
<keyword evidence="6" id="KW-0413">Isomerase</keyword>
<evidence type="ECO:0000256" key="6">
    <source>
        <dbReference type="ARBA" id="ARBA00023235"/>
    </source>
</evidence>
<feature type="domain" description="Alpha-D-phosphohexomutase alpha/beta/alpha" evidence="10">
    <location>
        <begin position="205"/>
        <end position="310"/>
    </location>
</feature>
<evidence type="ECO:0000259" key="10">
    <source>
        <dbReference type="Pfam" id="PF02879"/>
    </source>
</evidence>
<feature type="domain" description="Alpha-D-phosphohexomutase C-terminal" evidence="8">
    <location>
        <begin position="512"/>
        <end position="536"/>
    </location>
</feature>
<comment type="caution">
    <text evidence="12">The sequence shown here is derived from an EMBL/GenBank/DDBJ whole genome shotgun (WGS) entry which is preliminary data.</text>
</comment>
<evidence type="ECO:0000256" key="4">
    <source>
        <dbReference type="ARBA" id="ARBA00022723"/>
    </source>
</evidence>
<reference evidence="12 13" key="1">
    <citation type="submission" date="2019-06" db="EMBL/GenBank/DDBJ databases">
        <title>Vibrio cholerae phylogeny based on whole-genome sequencing reveals genetic diversity and population strucutre.</title>
        <authorList>
            <person name="Zhiqiu Y."/>
            <person name="Bin L."/>
            <person name="Lingyan J."/>
        </authorList>
    </citation>
    <scope>NUCLEOTIDE SEQUENCE [LARGE SCALE GENOMIC DNA]</scope>
    <source>
        <strain evidence="12 13">N2768</strain>
    </source>
</reference>
<gene>
    <name evidence="12" type="ORF">FXE67_08050</name>
</gene>
<evidence type="ECO:0000259" key="9">
    <source>
        <dbReference type="Pfam" id="PF02878"/>
    </source>
</evidence>
<dbReference type="Gene3D" id="3.40.120.10">
    <property type="entry name" value="Alpha-D-Glucose-1,6-Bisphosphate, subunit A, domain 3"/>
    <property type="match status" value="3"/>
</dbReference>
<dbReference type="SUPFAM" id="SSF53738">
    <property type="entry name" value="Phosphoglucomutase, first 3 domains"/>
    <property type="match status" value="3"/>
</dbReference>
<accession>A0A5C9SY92</accession>
<evidence type="ECO:0000256" key="5">
    <source>
        <dbReference type="ARBA" id="ARBA00022842"/>
    </source>
</evidence>
<dbReference type="PRINTS" id="PR00509">
    <property type="entry name" value="PGMPMM"/>
</dbReference>
<dbReference type="AlphaFoldDB" id="A0A5C9SY92"/>
<comment type="cofactor">
    <cofactor evidence="1">
        <name>Mg(2+)</name>
        <dbReference type="ChEBI" id="CHEBI:18420"/>
    </cofactor>
</comment>
<dbReference type="CDD" id="cd05799">
    <property type="entry name" value="PGM2"/>
    <property type="match status" value="1"/>
</dbReference>
<evidence type="ECO:0000256" key="3">
    <source>
        <dbReference type="ARBA" id="ARBA00022553"/>
    </source>
</evidence>
<evidence type="ECO:0000259" key="11">
    <source>
        <dbReference type="Pfam" id="PF02880"/>
    </source>
</evidence>
<dbReference type="EMBL" id="VSGZ01000035">
    <property type="protein sequence ID" value="TXY91938.1"/>
    <property type="molecule type" value="Genomic_DNA"/>
</dbReference>
<organism evidence="12 13">
    <name type="scientific">Vibrio cholerae</name>
    <dbReference type="NCBI Taxonomy" id="666"/>
    <lineage>
        <taxon>Bacteria</taxon>
        <taxon>Pseudomonadati</taxon>
        <taxon>Pseudomonadota</taxon>
        <taxon>Gammaproteobacteria</taxon>
        <taxon>Vibrionales</taxon>
        <taxon>Vibrionaceae</taxon>
        <taxon>Vibrio</taxon>
    </lineage>
</organism>
<keyword evidence="3" id="KW-0597">Phosphoprotein</keyword>
<dbReference type="GO" id="GO:0006166">
    <property type="term" value="P:purine ribonucleoside salvage"/>
    <property type="evidence" value="ECO:0007669"/>
    <property type="project" value="TreeGrafter"/>
</dbReference>
<dbReference type="InterPro" id="IPR016066">
    <property type="entry name" value="A-D-PHexomutase_CS"/>
</dbReference>
<dbReference type="InterPro" id="IPR005846">
    <property type="entry name" value="A-D-PHexomutase_a/b/a-III"/>
</dbReference>
<evidence type="ECO:0000313" key="12">
    <source>
        <dbReference type="EMBL" id="TXY91938.1"/>
    </source>
</evidence>
<dbReference type="Gene3D" id="3.30.310.50">
    <property type="entry name" value="Alpha-D-phosphohexomutase, C-terminal domain"/>
    <property type="match status" value="1"/>
</dbReference>
<dbReference type="PROSITE" id="PS00710">
    <property type="entry name" value="PGM_PMM"/>
    <property type="match status" value="1"/>
</dbReference>